<keyword evidence="7" id="KW-0325">Glycoprotein</keyword>
<evidence type="ECO:0000256" key="1">
    <source>
        <dbReference type="ARBA" id="ARBA00004651"/>
    </source>
</evidence>
<evidence type="ECO:0000256" key="4">
    <source>
        <dbReference type="ARBA" id="ARBA00022989"/>
    </source>
</evidence>
<keyword evidence="10" id="KW-1185">Reference proteome</keyword>
<organism evidence="9 10">
    <name type="scientific">Homarus americanus</name>
    <name type="common">American lobster</name>
    <dbReference type="NCBI Taxonomy" id="6706"/>
    <lineage>
        <taxon>Eukaryota</taxon>
        <taxon>Metazoa</taxon>
        <taxon>Ecdysozoa</taxon>
        <taxon>Arthropoda</taxon>
        <taxon>Crustacea</taxon>
        <taxon>Multicrustacea</taxon>
        <taxon>Malacostraca</taxon>
        <taxon>Eumalacostraca</taxon>
        <taxon>Eucarida</taxon>
        <taxon>Decapoda</taxon>
        <taxon>Pleocyemata</taxon>
        <taxon>Astacidea</taxon>
        <taxon>Nephropoidea</taxon>
        <taxon>Nephropidae</taxon>
        <taxon>Homarus</taxon>
    </lineage>
</organism>
<evidence type="ECO:0000256" key="3">
    <source>
        <dbReference type="ARBA" id="ARBA00022692"/>
    </source>
</evidence>
<keyword evidence="5 8" id="KW-0472">Membrane</keyword>
<evidence type="ECO:0000256" key="7">
    <source>
        <dbReference type="ARBA" id="ARBA00023180"/>
    </source>
</evidence>
<evidence type="ECO:0000256" key="5">
    <source>
        <dbReference type="ARBA" id="ARBA00023136"/>
    </source>
</evidence>
<dbReference type="EMBL" id="JAHLQT010031306">
    <property type="protein sequence ID" value="KAG7160338.1"/>
    <property type="molecule type" value="Genomic_DNA"/>
</dbReference>
<dbReference type="PANTHER" id="PTHR42643:SF30">
    <property type="entry name" value="IONOTROPIC RECEPTOR 40A-RELATED"/>
    <property type="match status" value="1"/>
</dbReference>
<evidence type="ECO:0000313" key="10">
    <source>
        <dbReference type="Proteomes" id="UP000747542"/>
    </source>
</evidence>
<keyword evidence="6 9" id="KW-0675">Receptor</keyword>
<feature type="transmembrane region" description="Helical" evidence="8">
    <location>
        <begin position="552"/>
        <end position="572"/>
    </location>
</feature>
<dbReference type="AlphaFoldDB" id="A0A8J5JQB6"/>
<accession>A0A8J5JQB6</accession>
<evidence type="ECO:0000256" key="2">
    <source>
        <dbReference type="ARBA" id="ARBA00022475"/>
    </source>
</evidence>
<feature type="non-terminal residue" evidence="9">
    <location>
        <position position="593"/>
    </location>
</feature>
<reference evidence="9" key="1">
    <citation type="journal article" date="2021" name="Sci. Adv.">
        <title>The American lobster genome reveals insights on longevity, neural, and immune adaptations.</title>
        <authorList>
            <person name="Polinski J.M."/>
            <person name="Zimin A.V."/>
            <person name="Clark K.F."/>
            <person name="Kohn A.B."/>
            <person name="Sadowski N."/>
            <person name="Timp W."/>
            <person name="Ptitsyn A."/>
            <person name="Khanna P."/>
            <person name="Romanova D.Y."/>
            <person name="Williams P."/>
            <person name="Greenwood S.J."/>
            <person name="Moroz L.L."/>
            <person name="Walt D.R."/>
            <person name="Bodnar A.G."/>
        </authorList>
    </citation>
    <scope>NUCLEOTIDE SEQUENCE</scope>
    <source>
        <strain evidence="9">GMGI-L3</strain>
    </source>
</reference>
<keyword evidence="2" id="KW-1003">Cell membrane</keyword>
<name>A0A8J5JQB6_HOMAM</name>
<dbReference type="Proteomes" id="UP000747542">
    <property type="component" value="Unassembled WGS sequence"/>
</dbReference>
<dbReference type="SUPFAM" id="SSF53850">
    <property type="entry name" value="Periplasmic binding protein-like II"/>
    <property type="match status" value="1"/>
</dbReference>
<keyword evidence="3 8" id="KW-0812">Transmembrane</keyword>
<dbReference type="GO" id="GO:0005886">
    <property type="term" value="C:plasma membrane"/>
    <property type="evidence" value="ECO:0007669"/>
    <property type="project" value="UniProtKB-SubCell"/>
</dbReference>
<dbReference type="InterPro" id="IPR052192">
    <property type="entry name" value="Insect_Ionotropic_Sensory_Rcpt"/>
</dbReference>
<comment type="caution">
    <text evidence="9">The sequence shown here is derived from an EMBL/GenBank/DDBJ whole genome shotgun (WGS) entry which is preliminary data.</text>
</comment>
<gene>
    <name evidence="9" type="primary">Grin2b-L3</name>
    <name evidence="9" type="ORF">Hamer_G001557</name>
</gene>
<evidence type="ECO:0000256" key="6">
    <source>
        <dbReference type="ARBA" id="ARBA00023170"/>
    </source>
</evidence>
<comment type="subcellular location">
    <subcellularLocation>
        <location evidence="1">Cell membrane</location>
        <topology evidence="1">Multi-pass membrane protein</topology>
    </subcellularLocation>
</comment>
<keyword evidence="4 8" id="KW-1133">Transmembrane helix</keyword>
<evidence type="ECO:0000313" key="9">
    <source>
        <dbReference type="EMBL" id="KAG7160338.1"/>
    </source>
</evidence>
<dbReference type="PANTHER" id="PTHR42643">
    <property type="entry name" value="IONOTROPIC RECEPTOR 20A-RELATED"/>
    <property type="match status" value="1"/>
</dbReference>
<proteinExistence type="predicted"/>
<evidence type="ECO:0000256" key="8">
    <source>
        <dbReference type="SAM" id="Phobius"/>
    </source>
</evidence>
<sequence length="593" mass="65774">ITYCNIISIIPFFKIHLTTEDNLDDPEVKPNFRESETVVGPQDGSAAQVPHCHSRRCWNEPHTQEIIMTAVNIVKTTPLNDLYVTFQDDSGSCLLRALWESGVRTKIVSSKHWWQNLQQLSYGSTSQHLARQLFEAKELNTEKTRWIWFVTPNDPSDPVFDSGIFTSNVSSVSVLSYNSSSTSGSSLPPNTFMATAREISHLVDGMMVGVLLYGDQRDSSLSPVSSSSDLKRWVSIGGVVFKEDGSWQLQLAATGINGALRLLKPLWPQPIYNFKGHNVNIACLEKAGIFELNNGKDLEGASGFIAELLKVVTKHLNLTEADIGAMDFMPSLKRGEVIDFSVSIGQDPVIILSSAPLILTKPFLLLQIFSTQASLGCHLGQVDGSRQPSSCWRRCVWGLYTRAPSPPSLLFPSSKYIGESKRPKPALQTASSFEIYAAYENQEGGALYDVRESVLVLSDAFSGAMGRANKYSRRGEKCKYHISRDTVQVNLDALGMRRNSQYLIQVDYILRRLQYFGILQLMKQKHSRVLCEAEFKQSGPKPMAIIQAQGPFFVLSVGLLLAAVLLIGEVLYAQSSFFPGSSPQITGHQRNCF</sequence>
<protein>
    <submittedName>
        <fullName evidence="9">Putative Glutamate receptor ionotropic, NMDA 2B-like 3</fullName>
    </submittedName>
</protein>